<organism evidence="6 7">
    <name type="scientific">Aspergillus sclerotialis</name>
    <dbReference type="NCBI Taxonomy" id="2070753"/>
    <lineage>
        <taxon>Eukaryota</taxon>
        <taxon>Fungi</taxon>
        <taxon>Dikarya</taxon>
        <taxon>Ascomycota</taxon>
        <taxon>Pezizomycotina</taxon>
        <taxon>Eurotiomycetes</taxon>
        <taxon>Eurotiomycetidae</taxon>
        <taxon>Eurotiales</taxon>
        <taxon>Aspergillaceae</taxon>
        <taxon>Aspergillus</taxon>
        <taxon>Aspergillus subgen. Polypaecilum</taxon>
    </lineage>
</organism>
<dbReference type="OrthoDB" id="361870at2759"/>
<evidence type="ECO:0000256" key="1">
    <source>
        <dbReference type="ARBA" id="ARBA00008760"/>
    </source>
</evidence>
<evidence type="ECO:0000256" key="3">
    <source>
        <dbReference type="ARBA" id="ARBA00023274"/>
    </source>
</evidence>
<dbReference type="Proteomes" id="UP000266188">
    <property type="component" value="Unassembled WGS sequence"/>
</dbReference>
<dbReference type="PANTHER" id="PTHR13528:SF2">
    <property type="entry name" value="LARGE RIBOSOMAL SUBUNIT PROTEIN BL28M"/>
    <property type="match status" value="1"/>
</dbReference>
<dbReference type="InterPro" id="IPR037147">
    <property type="entry name" value="Ribosomal_bL28_sf"/>
</dbReference>
<accession>A0A3A2ZKH8</accession>
<reference evidence="7" key="1">
    <citation type="submission" date="2017-02" db="EMBL/GenBank/DDBJ databases">
        <authorList>
            <person name="Tafer H."/>
            <person name="Lopandic K."/>
        </authorList>
    </citation>
    <scope>NUCLEOTIDE SEQUENCE [LARGE SCALE GENOMIC DNA]</scope>
    <source>
        <strain evidence="7">CBS 366.77</strain>
    </source>
</reference>
<dbReference type="SUPFAM" id="SSF143800">
    <property type="entry name" value="L28p-like"/>
    <property type="match status" value="1"/>
</dbReference>
<protein>
    <recommendedName>
        <fullName evidence="4">Large ribosomal subunit protein bL28m</fullName>
    </recommendedName>
</protein>
<comment type="function">
    <text evidence="5">Component of the mitochondrial ribosome (mitoribosome), a dedicated translation machinery responsible for the synthesis of mitochondrial genome-encoded proteins, including at least some of the essential transmembrane subunits of the mitochondrial respiratory chain. The mitoribosomes are attached to the mitochondrial inner membrane and translation products are cotranslationally integrated into the membrane.</text>
</comment>
<comment type="caution">
    <text evidence="6">The sequence shown here is derived from an EMBL/GenBank/DDBJ whole genome shotgun (WGS) entry which is preliminary data.</text>
</comment>
<proteinExistence type="inferred from homology"/>
<gene>
    <name evidence="6" type="ORF">PHISCL_04589</name>
</gene>
<dbReference type="Pfam" id="PF00830">
    <property type="entry name" value="Ribosomal_L28"/>
    <property type="match status" value="1"/>
</dbReference>
<dbReference type="STRING" id="2070753.A0A3A2ZKH8"/>
<keyword evidence="3" id="KW-0687">Ribonucleoprotein</keyword>
<dbReference type="AlphaFoldDB" id="A0A3A2ZKH8"/>
<evidence type="ECO:0000256" key="5">
    <source>
        <dbReference type="ARBA" id="ARBA00037226"/>
    </source>
</evidence>
<dbReference type="GO" id="GO:0005762">
    <property type="term" value="C:mitochondrial large ribosomal subunit"/>
    <property type="evidence" value="ECO:0007669"/>
    <property type="project" value="TreeGrafter"/>
</dbReference>
<comment type="similarity">
    <text evidence="1">Belongs to the bacterial ribosomal protein bL28 family.</text>
</comment>
<evidence type="ECO:0000256" key="2">
    <source>
        <dbReference type="ARBA" id="ARBA00022980"/>
    </source>
</evidence>
<dbReference type="InterPro" id="IPR034704">
    <property type="entry name" value="Ribosomal_bL28/bL31-like_sf"/>
</dbReference>
<name>A0A3A2ZKH8_9EURO</name>
<sequence>MAGLHPRSAMSLPFSLSASFRNLSLACSKRSFSSTTPARKLYELPPECPPYPYGPNQWYRQSNTGLYGGAMIQFGNKISDGRNKGKTRRSFKPNVRRKMIYSEALGKNLFIKVTQRALRTINKAGGLDNYLLDDRPCRVKEMGIFGWHLRWQIMQTPKIQEKFSRERKKLGIPPPPTFGEWMKQNKPNFKEEVEKGTNIKGLTRPTYNWKVH</sequence>
<dbReference type="GO" id="GO:0003735">
    <property type="term" value="F:structural constituent of ribosome"/>
    <property type="evidence" value="ECO:0007669"/>
    <property type="project" value="InterPro"/>
</dbReference>
<keyword evidence="7" id="KW-1185">Reference proteome</keyword>
<dbReference type="Gene3D" id="2.30.170.40">
    <property type="entry name" value="Ribosomal protein L28/L24"/>
    <property type="match status" value="1"/>
</dbReference>
<dbReference type="EMBL" id="MVGC01000137">
    <property type="protein sequence ID" value="RJE23060.1"/>
    <property type="molecule type" value="Genomic_DNA"/>
</dbReference>
<evidence type="ECO:0000313" key="7">
    <source>
        <dbReference type="Proteomes" id="UP000266188"/>
    </source>
</evidence>
<dbReference type="InterPro" id="IPR026569">
    <property type="entry name" value="Ribosomal_bL28"/>
</dbReference>
<evidence type="ECO:0000256" key="4">
    <source>
        <dbReference type="ARBA" id="ARBA00035269"/>
    </source>
</evidence>
<dbReference type="FunFam" id="2.30.170.40:FF:000003">
    <property type="entry name" value="54S ribosomal protein L24"/>
    <property type="match status" value="1"/>
</dbReference>
<dbReference type="PANTHER" id="PTHR13528">
    <property type="entry name" value="39S RIBOSOMAL PROTEIN L28, MITOCHONDRIAL"/>
    <property type="match status" value="1"/>
</dbReference>
<keyword evidence="2" id="KW-0689">Ribosomal protein</keyword>
<evidence type="ECO:0000313" key="6">
    <source>
        <dbReference type="EMBL" id="RJE23060.1"/>
    </source>
</evidence>